<dbReference type="Gene3D" id="1.10.510.10">
    <property type="entry name" value="Transferase(Phosphotransferase) domain 1"/>
    <property type="match status" value="1"/>
</dbReference>
<evidence type="ECO:0000256" key="6">
    <source>
        <dbReference type="ARBA" id="ARBA00022729"/>
    </source>
</evidence>
<evidence type="ECO:0000256" key="2">
    <source>
        <dbReference type="ARBA" id="ARBA00022527"/>
    </source>
</evidence>
<keyword evidence="2" id="KW-0723">Serine/threonine-protein kinase</keyword>
<evidence type="ECO:0000256" key="7">
    <source>
        <dbReference type="ARBA" id="ARBA00022741"/>
    </source>
</evidence>
<sequence>MGFHLEFYFILLILLCSMLQAAESQETNCGEEVCGNVTIPFPFGMNRSCYASDWFRVICKRTHNGEKPFISVKGVDLEVLGSLFSPDTILIKNPVTYVNCDHKKDATVNLEGTPFLFSTDYNMFGSVGCGNLAIISSNDGEPLGGCIQSRCGDRGSEPEPGCFNQVLGNFTSTIVNMRATYPGAKRCASAFLFTRLYFRGDDPLGIGSGIDNETTHVPTTLSLNSTFCKDGGCEPGPRLGPTNLNGEIPCGNVTFQYPFEINDQHHPNGSRFRVICKKTTDGRSMPFLNINGLDLQILDFSFLKGNVVVNHTIIYFNCRKKKNNGMSLNLTATPFYYSEGNVIWSAGCGNLVTVFGNETSNLIGGCLQPSCRNSNEDSSATGCPTNVPQGLSSFFVNMSGRVDSSDYSRRRSCGFASIVSWDVYYDLTSEPQDFDLSNWTYVPVLLQWSTPISGSCHLKQGLSANCSSDRQYCWQSLGSTHLCVCNKDFGTGDISRLCKGKNCGAYVWCHMLCLNTPGNHCSPRDCPLGYEYNTTAFSCERRRSASLVPPPPPQQNTRNWTSIIIGCSTSIGTIFLLPVIWLIYKALKRRNAIMLRQKYFKKNGGLLLQQHLSTNKNNFEKVKLFTSIEMEKATDYYNENRILGEGGQGTVYKGMLTDGSIVAIKKSKMAKGKKFDEKKVEQFINEVIILCQINHRNVVKLSGCCLEDEVPLLVFEFIPNGTLYDLIHHQNDEFPVTWEMRLRIAIDIANALFYLHSAASVPIYHRDIKSSNILLDDKYRGKVSDFGTSRSITLEQTHLTTRVQGTFGYMDPEYFRSSQFTEKSDVYSFGVVLVELLTGQKPISKQTEEVRSLVACFLLSMQENSLFDILDSIVQNDGPEKEITAVAKLAKRCLDLDGKRRPTMKQVAMELELIQASEEYNVIEQSGDEESEVDEIIESWDDLPSCSTTRSTRTDSVTLPLNASF</sequence>
<keyword evidence="10 16" id="KW-1133">Transmembrane helix</keyword>
<name>A0A6A3CD75_HIBSY</name>
<keyword evidence="11 16" id="KW-0472">Membrane</keyword>
<evidence type="ECO:0000256" key="13">
    <source>
        <dbReference type="ARBA" id="ARBA00023180"/>
    </source>
</evidence>
<comment type="catalytic activity">
    <reaction evidence="15">
        <text>L-threonyl-[protein] + ATP = O-phospho-L-threonyl-[protein] + ADP + H(+)</text>
        <dbReference type="Rhea" id="RHEA:46608"/>
        <dbReference type="Rhea" id="RHEA-COMP:11060"/>
        <dbReference type="Rhea" id="RHEA-COMP:11605"/>
        <dbReference type="ChEBI" id="CHEBI:15378"/>
        <dbReference type="ChEBI" id="CHEBI:30013"/>
        <dbReference type="ChEBI" id="CHEBI:30616"/>
        <dbReference type="ChEBI" id="CHEBI:61977"/>
        <dbReference type="ChEBI" id="CHEBI:456216"/>
    </reaction>
</comment>
<dbReference type="Proteomes" id="UP000436088">
    <property type="component" value="Unassembled WGS sequence"/>
</dbReference>
<dbReference type="Gene3D" id="3.30.200.20">
    <property type="entry name" value="Phosphorylase Kinase, domain 1"/>
    <property type="match status" value="1"/>
</dbReference>
<dbReference type="GO" id="GO:0007166">
    <property type="term" value="P:cell surface receptor signaling pathway"/>
    <property type="evidence" value="ECO:0007669"/>
    <property type="project" value="InterPro"/>
</dbReference>
<dbReference type="GO" id="GO:0005524">
    <property type="term" value="F:ATP binding"/>
    <property type="evidence" value="ECO:0007669"/>
    <property type="project" value="UniProtKB-KW"/>
</dbReference>
<keyword evidence="20" id="KW-1185">Reference proteome</keyword>
<keyword evidence="7" id="KW-0547">Nucleotide-binding</keyword>
<feature type="transmembrane region" description="Helical" evidence="16">
    <location>
        <begin position="560"/>
        <end position="584"/>
    </location>
</feature>
<dbReference type="CDD" id="cd14066">
    <property type="entry name" value="STKc_IRAK"/>
    <property type="match status" value="1"/>
</dbReference>
<evidence type="ECO:0000256" key="3">
    <source>
        <dbReference type="ARBA" id="ARBA00022553"/>
    </source>
</evidence>
<feature type="chain" id="PRO_5025403079" evidence="17">
    <location>
        <begin position="25"/>
        <end position="965"/>
    </location>
</feature>
<dbReference type="PANTHER" id="PTHR27005:SF432">
    <property type="entry name" value="WALL-ASSOCIATED RECEPTOR KINASE-LIKE 6"/>
    <property type="match status" value="1"/>
</dbReference>
<keyword evidence="4" id="KW-0808">Transferase</keyword>
<dbReference type="EMBL" id="VEPZ02000409">
    <property type="protein sequence ID" value="KAE8725661.1"/>
    <property type="molecule type" value="Genomic_DNA"/>
</dbReference>
<keyword evidence="12" id="KW-1015">Disulfide bond</keyword>
<comment type="catalytic activity">
    <reaction evidence="14">
        <text>L-seryl-[protein] + ATP = O-phospho-L-seryl-[protein] + ADP + H(+)</text>
        <dbReference type="Rhea" id="RHEA:17989"/>
        <dbReference type="Rhea" id="RHEA-COMP:9863"/>
        <dbReference type="Rhea" id="RHEA-COMP:11604"/>
        <dbReference type="ChEBI" id="CHEBI:15378"/>
        <dbReference type="ChEBI" id="CHEBI:29999"/>
        <dbReference type="ChEBI" id="CHEBI:30616"/>
        <dbReference type="ChEBI" id="CHEBI:83421"/>
        <dbReference type="ChEBI" id="CHEBI:456216"/>
    </reaction>
</comment>
<evidence type="ECO:0000256" key="11">
    <source>
        <dbReference type="ARBA" id="ARBA00023136"/>
    </source>
</evidence>
<protein>
    <submittedName>
        <fullName evidence="19">Nucleic acid-binding proteins superfamily isoform 1</fullName>
    </submittedName>
</protein>
<dbReference type="Pfam" id="PF00069">
    <property type="entry name" value="Pkinase"/>
    <property type="match status" value="1"/>
</dbReference>
<dbReference type="InterPro" id="IPR045274">
    <property type="entry name" value="WAK-like"/>
</dbReference>
<comment type="caution">
    <text evidence="19">The sequence shown here is derived from an EMBL/GenBank/DDBJ whole genome shotgun (WGS) entry which is preliminary data.</text>
</comment>
<dbReference type="InterPro" id="IPR000719">
    <property type="entry name" value="Prot_kinase_dom"/>
</dbReference>
<accession>A0A6A3CD75</accession>
<dbReference type="SUPFAM" id="SSF56112">
    <property type="entry name" value="Protein kinase-like (PK-like)"/>
    <property type="match status" value="1"/>
</dbReference>
<evidence type="ECO:0000256" key="12">
    <source>
        <dbReference type="ARBA" id="ARBA00023157"/>
    </source>
</evidence>
<dbReference type="FunFam" id="3.30.200.20:FF:000043">
    <property type="entry name" value="Wall-associated receptor kinase 2"/>
    <property type="match status" value="1"/>
</dbReference>
<gene>
    <name evidence="19" type="ORF">F3Y22_tig00008262pilonHSYRG00020</name>
</gene>
<dbReference type="Pfam" id="PF13947">
    <property type="entry name" value="GUB_WAK_bind"/>
    <property type="match status" value="1"/>
</dbReference>
<keyword evidence="13" id="KW-0325">Glycoprotein</keyword>
<evidence type="ECO:0000256" key="14">
    <source>
        <dbReference type="ARBA" id="ARBA00047558"/>
    </source>
</evidence>
<keyword evidence="9" id="KW-0067">ATP-binding</keyword>
<feature type="domain" description="Protein kinase" evidence="18">
    <location>
        <begin position="637"/>
        <end position="914"/>
    </location>
</feature>
<evidence type="ECO:0000256" key="4">
    <source>
        <dbReference type="ARBA" id="ARBA00022679"/>
    </source>
</evidence>
<dbReference type="PROSITE" id="PS00108">
    <property type="entry name" value="PROTEIN_KINASE_ST"/>
    <property type="match status" value="1"/>
</dbReference>
<proteinExistence type="predicted"/>
<dbReference type="InterPro" id="IPR011009">
    <property type="entry name" value="Kinase-like_dom_sf"/>
</dbReference>
<reference evidence="19" key="1">
    <citation type="submission" date="2019-09" db="EMBL/GenBank/DDBJ databases">
        <title>Draft genome information of white flower Hibiscus syriacus.</title>
        <authorList>
            <person name="Kim Y.-M."/>
        </authorList>
    </citation>
    <scope>NUCLEOTIDE SEQUENCE [LARGE SCALE GENOMIC DNA]</scope>
    <source>
        <strain evidence="19">YM2019G1</strain>
    </source>
</reference>
<dbReference type="PANTHER" id="PTHR27005">
    <property type="entry name" value="WALL-ASSOCIATED RECEPTOR KINASE-LIKE 21"/>
    <property type="match status" value="1"/>
</dbReference>
<keyword evidence="5 16" id="KW-0812">Transmembrane</keyword>
<dbReference type="GO" id="GO:0030247">
    <property type="term" value="F:polysaccharide binding"/>
    <property type="evidence" value="ECO:0007669"/>
    <property type="project" value="InterPro"/>
</dbReference>
<keyword evidence="6 17" id="KW-0732">Signal</keyword>
<keyword evidence="8" id="KW-0418">Kinase</keyword>
<dbReference type="InterPro" id="IPR008271">
    <property type="entry name" value="Ser/Thr_kinase_AS"/>
</dbReference>
<dbReference type="GO" id="GO:0004674">
    <property type="term" value="F:protein serine/threonine kinase activity"/>
    <property type="evidence" value="ECO:0007669"/>
    <property type="project" value="UniProtKB-KW"/>
</dbReference>
<dbReference type="SMART" id="SM00220">
    <property type="entry name" value="S_TKc"/>
    <property type="match status" value="1"/>
</dbReference>
<evidence type="ECO:0000256" key="1">
    <source>
        <dbReference type="ARBA" id="ARBA00004479"/>
    </source>
</evidence>
<evidence type="ECO:0000256" key="15">
    <source>
        <dbReference type="ARBA" id="ARBA00047951"/>
    </source>
</evidence>
<dbReference type="PROSITE" id="PS50011">
    <property type="entry name" value="PROTEIN_KINASE_DOM"/>
    <property type="match status" value="1"/>
</dbReference>
<evidence type="ECO:0000259" key="18">
    <source>
        <dbReference type="PROSITE" id="PS50011"/>
    </source>
</evidence>
<dbReference type="GO" id="GO:0005886">
    <property type="term" value="C:plasma membrane"/>
    <property type="evidence" value="ECO:0007669"/>
    <property type="project" value="TreeGrafter"/>
</dbReference>
<dbReference type="AlphaFoldDB" id="A0A6A3CD75"/>
<evidence type="ECO:0000256" key="5">
    <source>
        <dbReference type="ARBA" id="ARBA00022692"/>
    </source>
</evidence>
<comment type="subcellular location">
    <subcellularLocation>
        <location evidence="1">Membrane</location>
        <topology evidence="1">Single-pass type I membrane protein</topology>
    </subcellularLocation>
</comment>
<evidence type="ECO:0000256" key="10">
    <source>
        <dbReference type="ARBA" id="ARBA00022989"/>
    </source>
</evidence>
<keyword evidence="3" id="KW-0597">Phosphoprotein</keyword>
<evidence type="ECO:0000256" key="8">
    <source>
        <dbReference type="ARBA" id="ARBA00022777"/>
    </source>
</evidence>
<evidence type="ECO:0000256" key="17">
    <source>
        <dbReference type="SAM" id="SignalP"/>
    </source>
</evidence>
<evidence type="ECO:0000256" key="16">
    <source>
        <dbReference type="SAM" id="Phobius"/>
    </source>
</evidence>
<evidence type="ECO:0000256" key="9">
    <source>
        <dbReference type="ARBA" id="ARBA00022840"/>
    </source>
</evidence>
<dbReference type="InterPro" id="IPR025287">
    <property type="entry name" value="WAK_GUB"/>
</dbReference>
<dbReference type="FunFam" id="1.10.510.10:FF:000084">
    <property type="entry name" value="Wall-associated receptor kinase 2"/>
    <property type="match status" value="1"/>
</dbReference>
<organism evidence="19 20">
    <name type="scientific">Hibiscus syriacus</name>
    <name type="common">Rose of Sharon</name>
    <dbReference type="NCBI Taxonomy" id="106335"/>
    <lineage>
        <taxon>Eukaryota</taxon>
        <taxon>Viridiplantae</taxon>
        <taxon>Streptophyta</taxon>
        <taxon>Embryophyta</taxon>
        <taxon>Tracheophyta</taxon>
        <taxon>Spermatophyta</taxon>
        <taxon>Magnoliopsida</taxon>
        <taxon>eudicotyledons</taxon>
        <taxon>Gunneridae</taxon>
        <taxon>Pentapetalae</taxon>
        <taxon>rosids</taxon>
        <taxon>malvids</taxon>
        <taxon>Malvales</taxon>
        <taxon>Malvaceae</taxon>
        <taxon>Malvoideae</taxon>
        <taxon>Hibiscus</taxon>
    </lineage>
</organism>
<evidence type="ECO:0000313" key="20">
    <source>
        <dbReference type="Proteomes" id="UP000436088"/>
    </source>
</evidence>
<evidence type="ECO:0000313" key="19">
    <source>
        <dbReference type="EMBL" id="KAE8725661.1"/>
    </source>
</evidence>
<feature type="signal peptide" evidence="17">
    <location>
        <begin position="1"/>
        <end position="24"/>
    </location>
</feature>